<keyword evidence="1" id="KW-0812">Transmembrane</keyword>
<gene>
    <name evidence="2" type="ORF">TPC1_31307</name>
</gene>
<keyword evidence="1" id="KW-0472">Membrane</keyword>
<feature type="transmembrane region" description="Helical" evidence="1">
    <location>
        <begin position="116"/>
        <end position="139"/>
    </location>
</feature>
<feature type="transmembrane region" description="Helical" evidence="1">
    <location>
        <begin position="73"/>
        <end position="96"/>
    </location>
</feature>
<organism evidence="2">
    <name type="scientific">Trepomonas sp. PC1</name>
    <dbReference type="NCBI Taxonomy" id="1076344"/>
    <lineage>
        <taxon>Eukaryota</taxon>
        <taxon>Metamonada</taxon>
        <taxon>Diplomonadida</taxon>
        <taxon>Hexamitidae</taxon>
        <taxon>Hexamitinae</taxon>
        <taxon>Trepomonas</taxon>
    </lineage>
</organism>
<keyword evidence="1" id="KW-1133">Transmembrane helix</keyword>
<dbReference type="AlphaFoldDB" id="A0A146JYC1"/>
<sequence length="336" mass="40383">FRVFHQISLSYDAFHLALFDSGFFRVFHQIFHSLLIDYDFWHFDFFQLQKFEFLHFGCRFLYFRLKCVDVCEYLVVFGLLPFHSAQIFVSEVFYLFKLGLNLILRLFNLDQFSFYFQMLFFQLFDVGFQLFHFLGLFLFLEALFCQLKQKLEKLFWFFYCVIILNLHSEFDQDIFAKKRFEVDFLLCEFPLVHGFQKRQNAEVLDFMQIILNRGVLATNLLQLRRKEENQLLGLDLGVLNGQKAQIGAENQIVQGSYHRVVEVEELELVQALKEERVRGPAELHLQLQKREKFEFVNVVNHRNHRYVQFIAILGDGRCVYLILVSKRKFWHFGYGI</sequence>
<protein>
    <submittedName>
        <fullName evidence="2">Uncharacterized protein</fullName>
    </submittedName>
</protein>
<name>A0A146JYC1_9EUKA</name>
<dbReference type="EMBL" id="GDID01007408">
    <property type="protein sequence ID" value="JAP89198.1"/>
    <property type="molecule type" value="Transcribed_RNA"/>
</dbReference>
<accession>A0A146JYC1</accession>
<feature type="transmembrane region" description="Helical" evidence="1">
    <location>
        <begin position="151"/>
        <end position="168"/>
    </location>
</feature>
<reference evidence="2" key="1">
    <citation type="submission" date="2015-07" db="EMBL/GenBank/DDBJ databases">
        <title>Adaptation to a free-living lifestyle via gene acquisitions in the diplomonad Trepomonas sp. PC1.</title>
        <authorList>
            <person name="Xu F."/>
            <person name="Jerlstrom-Hultqvist J."/>
            <person name="Kolisko M."/>
            <person name="Simpson A.G.B."/>
            <person name="Roger A.J."/>
            <person name="Svard S.G."/>
            <person name="Andersson J.O."/>
        </authorList>
    </citation>
    <scope>NUCLEOTIDE SEQUENCE</scope>
    <source>
        <strain evidence="2">PC1</strain>
    </source>
</reference>
<evidence type="ECO:0000313" key="2">
    <source>
        <dbReference type="EMBL" id="JAP89198.1"/>
    </source>
</evidence>
<evidence type="ECO:0000256" key="1">
    <source>
        <dbReference type="SAM" id="Phobius"/>
    </source>
</evidence>
<feature type="non-terminal residue" evidence="2">
    <location>
        <position position="1"/>
    </location>
</feature>
<proteinExistence type="predicted"/>